<evidence type="ECO:0000256" key="1">
    <source>
        <dbReference type="SAM" id="MobiDB-lite"/>
    </source>
</evidence>
<keyword evidence="3" id="KW-1185">Reference proteome</keyword>
<dbReference type="EMBL" id="BAABIS010000001">
    <property type="protein sequence ID" value="GAA4847076.1"/>
    <property type="molecule type" value="Genomic_DNA"/>
</dbReference>
<evidence type="ECO:0000313" key="2">
    <source>
        <dbReference type="EMBL" id="GAA4847076.1"/>
    </source>
</evidence>
<gene>
    <name evidence="2" type="ORF">GCM10023235_24790</name>
</gene>
<reference evidence="3" key="1">
    <citation type="journal article" date="2019" name="Int. J. Syst. Evol. Microbiol.">
        <title>The Global Catalogue of Microorganisms (GCM) 10K type strain sequencing project: providing services to taxonomists for standard genome sequencing and annotation.</title>
        <authorList>
            <consortium name="The Broad Institute Genomics Platform"/>
            <consortium name="The Broad Institute Genome Sequencing Center for Infectious Disease"/>
            <person name="Wu L."/>
            <person name="Ma J."/>
        </authorList>
    </citation>
    <scope>NUCLEOTIDE SEQUENCE [LARGE SCALE GENOMIC DNA]</scope>
    <source>
        <strain evidence="3">JCM 13006</strain>
    </source>
</reference>
<dbReference type="Proteomes" id="UP001501752">
    <property type="component" value="Unassembled WGS sequence"/>
</dbReference>
<proteinExistence type="predicted"/>
<feature type="region of interest" description="Disordered" evidence="1">
    <location>
        <begin position="1"/>
        <end position="61"/>
    </location>
</feature>
<feature type="compositionally biased region" description="Basic and acidic residues" evidence="1">
    <location>
        <begin position="1"/>
        <end position="21"/>
    </location>
</feature>
<protein>
    <submittedName>
        <fullName evidence="2">Uncharacterized protein</fullName>
    </submittedName>
</protein>
<sequence>MLEEVGAERADEGAEHGDRTCQDGFHGPELTTARAPATAHRSAVADRGGAGGALPWIGYRS</sequence>
<accession>A0ABP9DLB0</accession>
<comment type="caution">
    <text evidence="2">The sequence shown here is derived from an EMBL/GenBank/DDBJ whole genome shotgun (WGS) entry which is preliminary data.</text>
</comment>
<name>A0ABP9DLB0_9ACTN</name>
<evidence type="ECO:0000313" key="3">
    <source>
        <dbReference type="Proteomes" id="UP001501752"/>
    </source>
</evidence>
<organism evidence="2 3">
    <name type="scientific">Kitasatospora terrestris</name>
    <dbReference type="NCBI Taxonomy" id="258051"/>
    <lineage>
        <taxon>Bacteria</taxon>
        <taxon>Bacillati</taxon>
        <taxon>Actinomycetota</taxon>
        <taxon>Actinomycetes</taxon>
        <taxon>Kitasatosporales</taxon>
        <taxon>Streptomycetaceae</taxon>
        <taxon>Kitasatospora</taxon>
    </lineage>
</organism>